<dbReference type="Pfam" id="PF26557">
    <property type="entry name" value="Cullin_AB"/>
    <property type="match status" value="1"/>
</dbReference>
<dbReference type="InterPro" id="IPR016158">
    <property type="entry name" value="Cullin_homology"/>
</dbReference>
<dbReference type="InterPro" id="IPR014786">
    <property type="entry name" value="ANAPC2_C"/>
</dbReference>
<dbReference type="Gene3D" id="1.20.1310.10">
    <property type="entry name" value="Cullin Repeats"/>
    <property type="match status" value="1"/>
</dbReference>
<dbReference type="InterPro" id="IPR036388">
    <property type="entry name" value="WH-like_DNA-bd_sf"/>
</dbReference>
<dbReference type="Pfam" id="PF25773">
    <property type="entry name" value="TPR_ANAPC2"/>
    <property type="match status" value="1"/>
</dbReference>
<evidence type="ECO:0000256" key="2">
    <source>
        <dbReference type="ARBA" id="ARBA00016068"/>
    </source>
</evidence>
<evidence type="ECO:0000256" key="3">
    <source>
        <dbReference type="ARBA" id="ARBA00022618"/>
    </source>
</evidence>
<comment type="similarity">
    <text evidence="7">Belongs to the cullin family.</text>
</comment>
<evidence type="ECO:0000313" key="11">
    <source>
        <dbReference type="Proteomes" id="UP001159641"/>
    </source>
</evidence>
<dbReference type="GO" id="GO:0007091">
    <property type="term" value="P:metaphase/anaphase transition of mitotic cell cycle"/>
    <property type="evidence" value="ECO:0007669"/>
    <property type="project" value="TreeGrafter"/>
</dbReference>
<name>A0AB34HZQ4_ESCRO</name>
<dbReference type="FunFam" id="1.10.10.10:FF:000284">
    <property type="entry name" value="Anaphase-promoting complex subunit 2"/>
    <property type="match status" value="1"/>
</dbReference>
<evidence type="ECO:0000256" key="7">
    <source>
        <dbReference type="PROSITE-ProRule" id="PRU00330"/>
    </source>
</evidence>
<dbReference type="GO" id="GO:0005680">
    <property type="term" value="C:anaphase-promoting complex"/>
    <property type="evidence" value="ECO:0007669"/>
    <property type="project" value="TreeGrafter"/>
</dbReference>
<keyword evidence="4" id="KW-0498">Mitosis</keyword>
<dbReference type="PANTHER" id="PTHR45957">
    <property type="entry name" value="ANAPHASE-PROMOTING COMPLEX SUBUNIT 2"/>
    <property type="match status" value="1"/>
</dbReference>
<evidence type="ECO:0000256" key="8">
    <source>
        <dbReference type="SAM" id="MobiDB-lite"/>
    </source>
</evidence>
<evidence type="ECO:0000256" key="4">
    <source>
        <dbReference type="ARBA" id="ARBA00022776"/>
    </source>
</evidence>
<dbReference type="Proteomes" id="UP001159641">
    <property type="component" value="Unassembled WGS sequence"/>
</dbReference>
<dbReference type="GO" id="GO:0051301">
    <property type="term" value="P:cell division"/>
    <property type="evidence" value="ECO:0007669"/>
    <property type="project" value="UniProtKB-KW"/>
</dbReference>
<dbReference type="SMART" id="SM00182">
    <property type="entry name" value="CULLIN"/>
    <property type="match status" value="1"/>
</dbReference>
<dbReference type="SUPFAM" id="SSF75632">
    <property type="entry name" value="Cullin homology domain"/>
    <property type="match status" value="1"/>
</dbReference>
<dbReference type="InterPro" id="IPR059120">
    <property type="entry name" value="Cullin-like_AB"/>
</dbReference>
<reference evidence="10 11" key="1">
    <citation type="submission" date="2022-11" db="EMBL/GenBank/DDBJ databases">
        <title>Whole genome sequence of Eschrichtius robustus ER-17-0199.</title>
        <authorList>
            <person name="Bruniche-Olsen A."/>
            <person name="Black A.N."/>
            <person name="Fields C.J."/>
            <person name="Walden K."/>
            <person name="Dewoody J.A."/>
        </authorList>
    </citation>
    <scope>NUCLEOTIDE SEQUENCE [LARGE SCALE GENOMIC DNA]</scope>
    <source>
        <strain evidence="10">ER-17-0199</strain>
        <tissue evidence="10">Blubber</tissue>
    </source>
</reference>
<keyword evidence="5" id="KW-0833">Ubl conjugation pathway</keyword>
<dbReference type="EMBL" id="JAIQCJ010000212">
    <property type="protein sequence ID" value="KAJ8797583.1"/>
    <property type="molecule type" value="Genomic_DNA"/>
</dbReference>
<keyword evidence="3" id="KW-0132">Cell division</keyword>
<dbReference type="InterPro" id="IPR036317">
    <property type="entry name" value="Cullin_homology_sf"/>
</dbReference>
<dbReference type="PANTHER" id="PTHR45957:SF1">
    <property type="entry name" value="ANAPHASE-PROMOTING COMPLEX SUBUNIT 2"/>
    <property type="match status" value="1"/>
</dbReference>
<evidence type="ECO:0000313" key="10">
    <source>
        <dbReference type="EMBL" id="KAJ8797583.1"/>
    </source>
</evidence>
<dbReference type="SUPFAM" id="SSF46785">
    <property type="entry name" value="Winged helix' DNA-binding domain"/>
    <property type="match status" value="1"/>
</dbReference>
<dbReference type="GO" id="GO:0031625">
    <property type="term" value="F:ubiquitin protein ligase binding"/>
    <property type="evidence" value="ECO:0007669"/>
    <property type="project" value="InterPro"/>
</dbReference>
<comment type="caution">
    <text evidence="10">The sequence shown here is derived from an EMBL/GenBank/DDBJ whole genome shotgun (WGS) entry which is preliminary data.</text>
</comment>
<organism evidence="10 11">
    <name type="scientific">Eschrichtius robustus</name>
    <name type="common">California gray whale</name>
    <name type="synonym">Eschrichtius gibbosus</name>
    <dbReference type="NCBI Taxonomy" id="9764"/>
    <lineage>
        <taxon>Eukaryota</taxon>
        <taxon>Metazoa</taxon>
        <taxon>Chordata</taxon>
        <taxon>Craniata</taxon>
        <taxon>Vertebrata</taxon>
        <taxon>Euteleostomi</taxon>
        <taxon>Mammalia</taxon>
        <taxon>Eutheria</taxon>
        <taxon>Laurasiatheria</taxon>
        <taxon>Artiodactyla</taxon>
        <taxon>Whippomorpha</taxon>
        <taxon>Cetacea</taxon>
        <taxon>Mysticeti</taxon>
        <taxon>Eschrichtiidae</taxon>
        <taxon>Eschrichtius</taxon>
    </lineage>
</organism>
<dbReference type="Pfam" id="PF08672">
    <property type="entry name" value="ANAPC2"/>
    <property type="match status" value="1"/>
</dbReference>
<dbReference type="GO" id="GO:0070979">
    <property type="term" value="P:protein K11-linked ubiquitination"/>
    <property type="evidence" value="ECO:0007669"/>
    <property type="project" value="TreeGrafter"/>
</dbReference>
<comment type="pathway">
    <text evidence="1">Protein modification; protein ubiquitination.</text>
</comment>
<proteinExistence type="inferred from homology"/>
<gene>
    <name evidence="10" type="ORF">J1605_017315</name>
</gene>
<dbReference type="Gene3D" id="1.10.10.10">
    <property type="entry name" value="Winged helix-like DNA-binding domain superfamily/Winged helix DNA-binding domain"/>
    <property type="match status" value="1"/>
</dbReference>
<dbReference type="InterPro" id="IPR057975">
    <property type="entry name" value="TPR_ANAPC2"/>
</dbReference>
<keyword evidence="6" id="KW-0131">Cell cycle</keyword>
<dbReference type="InterPro" id="IPR044554">
    <property type="entry name" value="ANAPC2"/>
</dbReference>
<dbReference type="PROSITE" id="PS50069">
    <property type="entry name" value="CULLIN_2"/>
    <property type="match status" value="1"/>
</dbReference>
<dbReference type="GO" id="GO:0006511">
    <property type="term" value="P:ubiquitin-dependent protein catabolic process"/>
    <property type="evidence" value="ECO:0007669"/>
    <property type="project" value="InterPro"/>
</dbReference>
<feature type="compositionally biased region" description="Acidic residues" evidence="8">
    <location>
        <begin position="466"/>
        <end position="479"/>
    </location>
</feature>
<sequence length="982" mass="110255">MAAAEAAAHNDPGPAQELLVAWNTVSTGLVPPAALGLASSRTSGAVPPKEEELRAAVEVLRGHGLHSVLEEWFAEVLQNDLQANISLEFWNAVSQRENCADEPQCLLLLLDAFGLLESRLDPYLHSLELLEKWTRLGLLMGTGAQGLREKVHTTLRGVLFFSTPRTFQEMIQRLYGRFLRVYMQSKRKGEGGTDPELEGELDSRYARRRYYRLLQSPLCAGCGSDKQQCWCRQALEQFHQLSQVLHRLSLLERVSAEAVTTTLHQVTRERMEDRCRGEYERSFLREFHKWIERVVGWLGKVFLQDGPSRPASPEAGSSLRRWRCHVQRFFYRIYASLRIEELFSIIRDFPDSRPAVEDLKYCLERTDQRPQLLVSLKAALETRLLHPGVNTCDIITLYISAIKALRVLDPSMVVLEVACEPIRRYLRTREDTVRQIVAGLTGDSDGTGDLAVELSKTDPASLETGQDSEDDSGEPEDWVPDPVDADPGQHLPALLPGSGFRGVVQSGRRSGLQFVAMWALELEGIHGQSVTPPGSPGFFTWLGWRPRPDPWGGALPAPPASAASAREGMGFRHPHLMGLAGQEPPGTVCAASVSERRRWCPCRAGKSSSKRRSSDIISLLVSIYGSKDLFINEYRSLLADRLLHQFSFSPEREIRNVELLKLRFGEAPMHFCEVMLKDMADSRRINANIREEDEKRPAEEQPPFGVYAVILSSEFWPPFKDEKLEVPEDVREALEVYCRKYEKLKPGSWPEDCAGHVGVAVPVPSAAGPRVCPLQAGVVVKVTALEPECVAMRTLSWKHTLGLVTMDVELADRTLSVAVTPVQAVVLLYFQDQASWTLEELSKVVKMPVALLRRRVSVWLQQGVLREEPAGTFSVVEEERPQDRDSMVLVDSDDESDSGMASQADQKEEELLLFWTYIQAMLTNLESLSLERIYSMLRMFVVTGPALAEIDLQELQGFLQRKVRDQQLVYSAGVYRLPKSCG</sequence>
<dbReference type="FunFam" id="1.20.1310.10:FF:000027">
    <property type="entry name" value="Anaphase-promoting complex subunit 2"/>
    <property type="match status" value="1"/>
</dbReference>
<feature type="region of interest" description="Disordered" evidence="8">
    <location>
        <begin position="447"/>
        <end position="484"/>
    </location>
</feature>
<evidence type="ECO:0000256" key="1">
    <source>
        <dbReference type="ARBA" id="ARBA00004906"/>
    </source>
</evidence>
<dbReference type="Gene3D" id="3.30.230.130">
    <property type="entry name" value="Cullin, Chain C, Domain 2"/>
    <property type="match status" value="1"/>
</dbReference>
<evidence type="ECO:0000259" key="9">
    <source>
        <dbReference type="PROSITE" id="PS50069"/>
    </source>
</evidence>
<dbReference type="InterPro" id="IPR036390">
    <property type="entry name" value="WH_DNA-bd_sf"/>
</dbReference>
<evidence type="ECO:0000256" key="5">
    <source>
        <dbReference type="ARBA" id="ARBA00022786"/>
    </source>
</evidence>
<dbReference type="SMART" id="SM01013">
    <property type="entry name" value="APC2"/>
    <property type="match status" value="1"/>
</dbReference>
<accession>A0AB34HZQ4</accession>
<keyword evidence="11" id="KW-1185">Reference proteome</keyword>
<evidence type="ECO:0000256" key="6">
    <source>
        <dbReference type="ARBA" id="ARBA00023306"/>
    </source>
</evidence>
<protein>
    <recommendedName>
        <fullName evidence="2">Anaphase-promoting complex subunit 2</fullName>
    </recommendedName>
</protein>
<dbReference type="AlphaFoldDB" id="A0AB34HZQ4"/>
<feature type="domain" description="Cullin family profile" evidence="9">
    <location>
        <begin position="617"/>
        <end position="860"/>
    </location>
</feature>